<protein>
    <submittedName>
        <fullName evidence="5">Putative N6-adenine-specific DNA methylase</fullName>
    </submittedName>
</protein>
<proteinExistence type="predicted"/>
<name>A0A318XHJ6_9FIRM</name>
<reference evidence="5 6" key="1">
    <citation type="submission" date="2018-06" db="EMBL/GenBank/DDBJ databases">
        <title>Genomic Encyclopedia of Type Strains, Phase I: the one thousand microbial genomes (KMG-I) project.</title>
        <authorList>
            <person name="Kyrpides N."/>
        </authorList>
    </citation>
    <scope>NUCLEOTIDE SEQUENCE [LARGE SCALE GENOMIC DNA]</scope>
    <source>
        <strain evidence="5 6">DSM 19573</strain>
    </source>
</reference>
<dbReference type="InterPro" id="IPR000241">
    <property type="entry name" value="RlmKL-like_Mtase"/>
</dbReference>
<dbReference type="PROSITE" id="PS01261">
    <property type="entry name" value="UPF0020"/>
    <property type="match status" value="1"/>
</dbReference>
<dbReference type="InterPro" id="IPR053943">
    <property type="entry name" value="RlmKL-like_Mtase_CS"/>
</dbReference>
<keyword evidence="6" id="KW-1185">Reference proteome</keyword>
<keyword evidence="2" id="KW-0808">Transferase</keyword>
<dbReference type="PROSITE" id="PS51165">
    <property type="entry name" value="THUMP"/>
    <property type="match status" value="1"/>
</dbReference>
<dbReference type="GO" id="GO:0070043">
    <property type="term" value="F:rRNA (guanine-N7-)-methyltransferase activity"/>
    <property type="evidence" value="ECO:0007669"/>
    <property type="project" value="TreeGrafter"/>
</dbReference>
<sequence>MSKLQLIAVSVFGTEAVTARELKKLGYYEQKVEDGKVTFAGDEYAICRTNIWLRTASRVLLKIGEFKALTFDELFEQTKALPWDEFIPEDAEFPVEGYSISSKLFSVSDCQAIVKKAVVEKLKQRYNCEWFNESGPRYKIEVAILRDTVTLTIDTSGAGLHKRGYRKLVGGAPIKETLASAMILISHWNKDRILIDPMCGSGTLPIEAALIGKNIAPGLGRDFDAEKWSFVSQDLWDKARDEAYDAIKEETVLRIHGSDIDEEAISIARYHARKAGVEDSIHFQKMPVSDISSRYKYGIIMCNPPYGERLGEIDYVEGLYKDMGKIFRKFDTWSYYVITSNSDFEKFFGKKADKKRKLYNGKLLCNYYQYFGPPPPKHINISGE</sequence>
<keyword evidence="1 5" id="KW-0489">Methyltransferase</keyword>
<dbReference type="PANTHER" id="PTHR47313:SF1">
    <property type="entry name" value="RIBOSOMAL RNA LARGE SUBUNIT METHYLTRANSFERASE K_L"/>
    <property type="match status" value="1"/>
</dbReference>
<evidence type="ECO:0000259" key="4">
    <source>
        <dbReference type="PROSITE" id="PS51165"/>
    </source>
</evidence>
<feature type="domain" description="THUMP" evidence="4">
    <location>
        <begin position="45"/>
        <end position="155"/>
    </location>
</feature>
<dbReference type="RefSeq" id="WP_110462883.1">
    <property type="nucleotide sequence ID" value="NZ_QKMR01000018.1"/>
</dbReference>
<dbReference type="SUPFAM" id="SSF53335">
    <property type="entry name" value="S-adenosyl-L-methionine-dependent methyltransferases"/>
    <property type="match status" value="1"/>
</dbReference>
<dbReference type="Gene3D" id="3.40.50.150">
    <property type="entry name" value="Vaccinia Virus protein VP39"/>
    <property type="match status" value="1"/>
</dbReference>
<dbReference type="GO" id="GO:0008990">
    <property type="term" value="F:rRNA (guanine-N2-)-methyltransferase activity"/>
    <property type="evidence" value="ECO:0007669"/>
    <property type="project" value="TreeGrafter"/>
</dbReference>
<dbReference type="Gene3D" id="3.30.2130.30">
    <property type="match status" value="1"/>
</dbReference>
<organism evidence="5 6">
    <name type="scientific">Ruminiclostridium sufflavum DSM 19573</name>
    <dbReference type="NCBI Taxonomy" id="1121337"/>
    <lineage>
        <taxon>Bacteria</taxon>
        <taxon>Bacillati</taxon>
        <taxon>Bacillota</taxon>
        <taxon>Clostridia</taxon>
        <taxon>Eubacteriales</taxon>
        <taxon>Oscillospiraceae</taxon>
        <taxon>Ruminiclostridium</taxon>
    </lineage>
</organism>
<dbReference type="AlphaFoldDB" id="A0A318XHJ6"/>
<gene>
    <name evidence="5" type="ORF">LY28_02889</name>
</gene>
<evidence type="ECO:0000256" key="3">
    <source>
        <dbReference type="PROSITE-ProRule" id="PRU00529"/>
    </source>
</evidence>
<dbReference type="Proteomes" id="UP000248132">
    <property type="component" value="Unassembled WGS sequence"/>
</dbReference>
<dbReference type="InterPro" id="IPR054170">
    <property type="entry name" value="RlmL_1st"/>
</dbReference>
<comment type="caution">
    <text evidence="5">The sequence shown here is derived from an EMBL/GenBank/DDBJ whole genome shotgun (WGS) entry which is preliminary data.</text>
</comment>
<dbReference type="PANTHER" id="PTHR47313">
    <property type="entry name" value="RIBOSOMAL RNA LARGE SUBUNIT METHYLTRANSFERASE K/L"/>
    <property type="match status" value="1"/>
</dbReference>
<dbReference type="CDD" id="cd11715">
    <property type="entry name" value="THUMP_AdoMetMT"/>
    <property type="match status" value="1"/>
</dbReference>
<evidence type="ECO:0000256" key="1">
    <source>
        <dbReference type="ARBA" id="ARBA00022603"/>
    </source>
</evidence>
<keyword evidence="3" id="KW-0694">RNA-binding</keyword>
<dbReference type="OrthoDB" id="9809404at2"/>
<dbReference type="InterPro" id="IPR029063">
    <property type="entry name" value="SAM-dependent_MTases_sf"/>
</dbReference>
<dbReference type="InterPro" id="IPR004114">
    <property type="entry name" value="THUMP_dom"/>
</dbReference>
<dbReference type="EMBL" id="QKMR01000018">
    <property type="protein sequence ID" value="PYG86670.1"/>
    <property type="molecule type" value="Genomic_DNA"/>
</dbReference>
<dbReference type="Pfam" id="PF22020">
    <property type="entry name" value="RlmL_1st"/>
    <property type="match status" value="1"/>
</dbReference>
<evidence type="ECO:0000313" key="5">
    <source>
        <dbReference type="EMBL" id="PYG86670.1"/>
    </source>
</evidence>
<evidence type="ECO:0000256" key="2">
    <source>
        <dbReference type="ARBA" id="ARBA00022679"/>
    </source>
</evidence>
<dbReference type="SMART" id="SM00981">
    <property type="entry name" value="THUMP"/>
    <property type="match status" value="1"/>
</dbReference>
<dbReference type="GO" id="GO:0003723">
    <property type="term" value="F:RNA binding"/>
    <property type="evidence" value="ECO:0007669"/>
    <property type="project" value="UniProtKB-UniRule"/>
</dbReference>
<dbReference type="Pfam" id="PF02926">
    <property type="entry name" value="THUMP"/>
    <property type="match status" value="1"/>
</dbReference>
<evidence type="ECO:0000313" key="6">
    <source>
        <dbReference type="Proteomes" id="UP000248132"/>
    </source>
</evidence>
<dbReference type="Pfam" id="PF01170">
    <property type="entry name" value="UPF0020"/>
    <property type="match status" value="1"/>
</dbReference>
<accession>A0A318XHJ6</accession>